<protein>
    <recommendedName>
        <fullName evidence="1">GAG-pre-integrase domain-containing protein</fullName>
    </recommendedName>
</protein>
<name>A0ABQ8Q060_9AGAR</name>
<dbReference type="EMBL" id="MU791111">
    <property type="protein sequence ID" value="KAJ3991214.1"/>
    <property type="molecule type" value="Genomic_DNA"/>
</dbReference>
<dbReference type="Pfam" id="PF13976">
    <property type="entry name" value="gag_pre-integrs"/>
    <property type="match status" value="1"/>
</dbReference>
<feature type="non-terminal residue" evidence="2">
    <location>
        <position position="1"/>
    </location>
</feature>
<evidence type="ECO:0000313" key="3">
    <source>
        <dbReference type="Proteomes" id="UP001163828"/>
    </source>
</evidence>
<dbReference type="InterPro" id="IPR025724">
    <property type="entry name" value="GAG-pre-integrase_dom"/>
</dbReference>
<feature type="domain" description="GAG-pre-integrase" evidence="1">
    <location>
        <begin position="59"/>
        <end position="111"/>
    </location>
</feature>
<gene>
    <name evidence="2" type="ORF">F5050DRAFT_1542889</name>
</gene>
<proteinExistence type="predicted"/>
<accession>A0ABQ8Q060</accession>
<sequence length="117" mass="13128">LAKQNGYTAIINVPLFKFMHNDTVVLTATVNSQNVGYLNGHSVVYPHTAHYTTAHISSTCPLDLTLWHRHLGHTDHRTVEKMHRQKLVKGLTITSTAKPDPICEHCLAGKQHHHNIP</sequence>
<evidence type="ECO:0000313" key="2">
    <source>
        <dbReference type="EMBL" id="KAJ3991214.1"/>
    </source>
</evidence>
<reference evidence="2" key="1">
    <citation type="submission" date="2022-08" db="EMBL/GenBank/DDBJ databases">
        <authorList>
            <consortium name="DOE Joint Genome Institute"/>
            <person name="Min B."/>
            <person name="Riley R."/>
            <person name="Sierra-Patev S."/>
            <person name="Naranjo-Ortiz M."/>
            <person name="Looney B."/>
            <person name="Konkel Z."/>
            <person name="Slot J.C."/>
            <person name="Sakamoto Y."/>
            <person name="Steenwyk J.L."/>
            <person name="Rokas A."/>
            <person name="Carro J."/>
            <person name="Camarero S."/>
            <person name="Ferreira P."/>
            <person name="Molpeceres G."/>
            <person name="Ruiz-Duenas F.J."/>
            <person name="Serrano A."/>
            <person name="Henrissat B."/>
            <person name="Drula E."/>
            <person name="Hughes K.W."/>
            <person name="Mata J.L."/>
            <person name="Ishikawa N.K."/>
            <person name="Vargas-Isla R."/>
            <person name="Ushijima S."/>
            <person name="Smith C.A."/>
            <person name="Ahrendt S."/>
            <person name="Andreopoulos W."/>
            <person name="He G."/>
            <person name="Labutti K."/>
            <person name="Lipzen A."/>
            <person name="Ng V."/>
            <person name="Sandor L."/>
            <person name="Barry K."/>
            <person name="Martinez A.T."/>
            <person name="Xiao Y."/>
            <person name="Gibbons J.G."/>
            <person name="Terashima K."/>
            <person name="Hibbett D.S."/>
            <person name="Grigoriev I.V."/>
        </authorList>
    </citation>
    <scope>NUCLEOTIDE SEQUENCE</scope>
    <source>
        <strain evidence="2">TFB10827</strain>
    </source>
</reference>
<keyword evidence="3" id="KW-1185">Reference proteome</keyword>
<evidence type="ECO:0000259" key="1">
    <source>
        <dbReference type="Pfam" id="PF13976"/>
    </source>
</evidence>
<comment type="caution">
    <text evidence="2">The sequence shown here is derived from an EMBL/GenBank/DDBJ whole genome shotgun (WGS) entry which is preliminary data.</text>
</comment>
<organism evidence="2 3">
    <name type="scientific">Lentinula boryana</name>
    <dbReference type="NCBI Taxonomy" id="40481"/>
    <lineage>
        <taxon>Eukaryota</taxon>
        <taxon>Fungi</taxon>
        <taxon>Dikarya</taxon>
        <taxon>Basidiomycota</taxon>
        <taxon>Agaricomycotina</taxon>
        <taxon>Agaricomycetes</taxon>
        <taxon>Agaricomycetidae</taxon>
        <taxon>Agaricales</taxon>
        <taxon>Marasmiineae</taxon>
        <taxon>Omphalotaceae</taxon>
        <taxon>Lentinula</taxon>
    </lineage>
</organism>
<dbReference type="Proteomes" id="UP001163828">
    <property type="component" value="Unassembled WGS sequence"/>
</dbReference>
<feature type="non-terminal residue" evidence="2">
    <location>
        <position position="117"/>
    </location>
</feature>